<dbReference type="PANTHER" id="PTHR46457:SF1">
    <property type="entry name" value="DNA REPAIR PROTEIN RAD51 HOMOLOG 4"/>
    <property type="match status" value="1"/>
</dbReference>
<feature type="compositionally biased region" description="Low complexity" evidence="3">
    <location>
        <begin position="274"/>
        <end position="290"/>
    </location>
</feature>
<keyword evidence="2" id="KW-0539">Nucleus</keyword>
<keyword evidence="5" id="KW-1185">Reference proteome</keyword>
<dbReference type="Proteomes" id="UP001160390">
    <property type="component" value="Unassembled WGS sequence"/>
</dbReference>
<reference evidence="4" key="1">
    <citation type="submission" date="2023-01" db="EMBL/GenBank/DDBJ databases">
        <authorList>
            <person name="Piombo E."/>
        </authorList>
    </citation>
    <scope>NUCLEOTIDE SEQUENCE</scope>
</reference>
<evidence type="ECO:0000256" key="1">
    <source>
        <dbReference type="ARBA" id="ARBA00004123"/>
    </source>
</evidence>
<organism evidence="4 5">
    <name type="scientific">Clonostachys chloroleuca</name>
    <dbReference type="NCBI Taxonomy" id="1926264"/>
    <lineage>
        <taxon>Eukaryota</taxon>
        <taxon>Fungi</taxon>
        <taxon>Dikarya</taxon>
        <taxon>Ascomycota</taxon>
        <taxon>Pezizomycotina</taxon>
        <taxon>Sordariomycetes</taxon>
        <taxon>Hypocreomycetidae</taxon>
        <taxon>Hypocreales</taxon>
        <taxon>Bionectriaceae</taxon>
        <taxon>Clonostachys</taxon>
    </lineage>
</organism>
<dbReference type="EMBL" id="CABFNP030001245">
    <property type="protein sequence ID" value="CAI6093969.1"/>
    <property type="molecule type" value="Genomic_DNA"/>
</dbReference>
<evidence type="ECO:0000256" key="2">
    <source>
        <dbReference type="ARBA" id="ARBA00023242"/>
    </source>
</evidence>
<dbReference type="GO" id="GO:0000400">
    <property type="term" value="F:four-way junction DNA binding"/>
    <property type="evidence" value="ECO:0007669"/>
    <property type="project" value="TreeGrafter"/>
</dbReference>
<dbReference type="InterPro" id="IPR051988">
    <property type="entry name" value="HRR_RAD51_Paralog"/>
</dbReference>
<accession>A0AA35MBY6</accession>
<name>A0AA35MBY6_9HYPO</name>
<dbReference type="GO" id="GO:0007131">
    <property type="term" value="P:reciprocal meiotic recombination"/>
    <property type="evidence" value="ECO:0007669"/>
    <property type="project" value="TreeGrafter"/>
</dbReference>
<comment type="caution">
    <text evidence="4">The sequence shown here is derived from an EMBL/GenBank/DDBJ whole genome shotgun (WGS) entry which is preliminary data.</text>
</comment>
<gene>
    <name evidence="4" type="ORF">CCHLO57077_00001056</name>
</gene>
<sequence length="462" mass="49928">MDEIPLPISQASSHLALEPVVASAILNGERERRISNQKLGACRTGCDDIDDYVLMGGLERGAVVGLSSEREDEFGLVTDCLILFVVQLAVQILAHSLSQGVIRRVLVITPKPATTILPVLRDGITAELAAREPEWKKSSPAHRATKVRDALDKVMLSCVFDLDGLWEVLADLERPDPTPVQKVEEIQDSEDDEDDNLGGETGADASSTAPATEKTAPDMIVITHFSSLLSALFSHRSSAAAHAKLQLLASHVRRLSRSLPSNPLILILNSTNTAVDTSSSSSSATTTTPGPTAPPPPPTASYPSERQRKQLDPTLRSIFHNPQPSANYGEGMAAAARRCTVTKPAFGLVFAQLLDLHLLCTRVPRSRKDSELLAGVRTPAAVPRDRETVEFVTVVEVLLDEMGVWEGTTDGGDDDDDDTRKWARKNREQRWGPVVIDGGRVVKAFAGAASTKTTNLEPVRVH</sequence>
<feature type="region of interest" description="Disordered" evidence="3">
    <location>
        <begin position="177"/>
        <end position="215"/>
    </location>
</feature>
<feature type="compositionally biased region" description="Pro residues" evidence="3">
    <location>
        <begin position="291"/>
        <end position="300"/>
    </location>
</feature>
<feature type="non-terminal residue" evidence="4">
    <location>
        <position position="462"/>
    </location>
</feature>
<evidence type="ECO:0000313" key="5">
    <source>
        <dbReference type="Proteomes" id="UP001160390"/>
    </source>
</evidence>
<evidence type="ECO:0000313" key="4">
    <source>
        <dbReference type="EMBL" id="CAI6093969.1"/>
    </source>
</evidence>
<dbReference type="AlphaFoldDB" id="A0AA35MBY6"/>
<dbReference type="PANTHER" id="PTHR46457">
    <property type="entry name" value="DNA REPAIR PROTEIN RAD51 HOMOLOG 4"/>
    <property type="match status" value="1"/>
</dbReference>
<feature type="compositionally biased region" description="Acidic residues" evidence="3">
    <location>
        <begin position="186"/>
        <end position="197"/>
    </location>
</feature>
<proteinExistence type="predicted"/>
<feature type="region of interest" description="Disordered" evidence="3">
    <location>
        <begin position="274"/>
        <end position="307"/>
    </location>
</feature>
<dbReference type="GO" id="GO:0005657">
    <property type="term" value="C:replication fork"/>
    <property type="evidence" value="ECO:0007669"/>
    <property type="project" value="TreeGrafter"/>
</dbReference>
<protein>
    <submittedName>
        <fullName evidence="4">Uncharacterized protein</fullName>
    </submittedName>
</protein>
<dbReference type="GO" id="GO:0008094">
    <property type="term" value="F:ATP-dependent activity, acting on DNA"/>
    <property type="evidence" value="ECO:0007669"/>
    <property type="project" value="TreeGrafter"/>
</dbReference>
<dbReference type="GO" id="GO:0000723">
    <property type="term" value="P:telomere maintenance"/>
    <property type="evidence" value="ECO:0007669"/>
    <property type="project" value="TreeGrafter"/>
</dbReference>
<evidence type="ECO:0000256" key="3">
    <source>
        <dbReference type="SAM" id="MobiDB-lite"/>
    </source>
</evidence>
<dbReference type="Gene3D" id="3.40.50.300">
    <property type="entry name" value="P-loop containing nucleotide triphosphate hydrolases"/>
    <property type="match status" value="1"/>
</dbReference>
<dbReference type="GO" id="GO:0003697">
    <property type="term" value="F:single-stranded DNA binding"/>
    <property type="evidence" value="ECO:0007669"/>
    <property type="project" value="TreeGrafter"/>
</dbReference>
<dbReference type="GO" id="GO:0005815">
    <property type="term" value="C:microtubule organizing center"/>
    <property type="evidence" value="ECO:0007669"/>
    <property type="project" value="TreeGrafter"/>
</dbReference>
<dbReference type="GO" id="GO:0000724">
    <property type="term" value="P:double-strand break repair via homologous recombination"/>
    <property type="evidence" value="ECO:0007669"/>
    <property type="project" value="TreeGrafter"/>
</dbReference>
<comment type="subcellular location">
    <subcellularLocation>
        <location evidence="1">Nucleus</location>
    </subcellularLocation>
</comment>
<dbReference type="GO" id="GO:0042148">
    <property type="term" value="P:DNA strand invasion"/>
    <property type="evidence" value="ECO:0007669"/>
    <property type="project" value="TreeGrafter"/>
</dbReference>
<dbReference type="InterPro" id="IPR027417">
    <property type="entry name" value="P-loop_NTPase"/>
</dbReference>
<dbReference type="GO" id="GO:0033063">
    <property type="term" value="C:Rad51B-Rad51C-Rad51D-XRCC2 complex"/>
    <property type="evidence" value="ECO:0007669"/>
    <property type="project" value="TreeGrafter"/>
</dbReference>